<dbReference type="CDD" id="cd01741">
    <property type="entry name" value="GATase1_1"/>
    <property type="match status" value="1"/>
</dbReference>
<dbReference type="GO" id="GO:0005829">
    <property type="term" value="C:cytosol"/>
    <property type="evidence" value="ECO:0007669"/>
    <property type="project" value="TreeGrafter"/>
</dbReference>
<dbReference type="PANTHER" id="PTHR42695">
    <property type="entry name" value="GLUTAMINE AMIDOTRANSFERASE YLR126C-RELATED"/>
    <property type="match status" value="1"/>
</dbReference>
<dbReference type="STRING" id="1577474.GA0111570_104110"/>
<dbReference type="PROSITE" id="PS51273">
    <property type="entry name" value="GATASE_TYPE_1"/>
    <property type="match status" value="1"/>
</dbReference>
<evidence type="ECO:0000313" key="3">
    <source>
        <dbReference type="Proteomes" id="UP000199086"/>
    </source>
</evidence>
<proteinExistence type="predicted"/>
<dbReference type="NCBIfam" id="NF005743">
    <property type="entry name" value="PRK07567.1"/>
    <property type="match status" value="1"/>
</dbReference>
<feature type="domain" description="Glutamine amidotransferase" evidence="1">
    <location>
        <begin position="37"/>
        <end position="192"/>
    </location>
</feature>
<dbReference type="RefSeq" id="WP_092608598.1">
    <property type="nucleotide sequence ID" value="NZ_FMYF01000004.1"/>
</dbReference>
<dbReference type="Gene3D" id="3.40.50.880">
    <property type="match status" value="1"/>
</dbReference>
<dbReference type="Proteomes" id="UP000199086">
    <property type="component" value="Unassembled WGS sequence"/>
</dbReference>
<dbReference type="EMBL" id="FMYF01000004">
    <property type="protein sequence ID" value="SDB83234.1"/>
    <property type="molecule type" value="Genomic_DNA"/>
</dbReference>
<dbReference type="Pfam" id="PF00117">
    <property type="entry name" value="GATase"/>
    <property type="match status" value="1"/>
</dbReference>
<gene>
    <name evidence="2" type="ORF">GA0111570_104110</name>
</gene>
<protein>
    <submittedName>
        <fullName evidence="2">GMP synthase (Glutamine-hydrolysing)</fullName>
    </submittedName>
</protein>
<dbReference type="InterPro" id="IPR044992">
    <property type="entry name" value="ChyE-like"/>
</dbReference>
<dbReference type="InterPro" id="IPR017926">
    <property type="entry name" value="GATASE"/>
</dbReference>
<evidence type="ECO:0000259" key="1">
    <source>
        <dbReference type="Pfam" id="PF00117"/>
    </source>
</evidence>
<dbReference type="OrthoDB" id="5196541at2"/>
<dbReference type="AlphaFoldDB" id="A0A1G6GMQ7"/>
<dbReference type="InterPro" id="IPR029062">
    <property type="entry name" value="Class_I_gatase-like"/>
</dbReference>
<organism evidence="2 3">
    <name type="scientific">Raineyella antarctica</name>
    <dbReference type="NCBI Taxonomy" id="1577474"/>
    <lineage>
        <taxon>Bacteria</taxon>
        <taxon>Bacillati</taxon>
        <taxon>Actinomycetota</taxon>
        <taxon>Actinomycetes</taxon>
        <taxon>Propionibacteriales</taxon>
        <taxon>Propionibacteriaceae</taxon>
        <taxon>Raineyella</taxon>
    </lineage>
</organism>
<accession>A0A1G6GMQ7</accession>
<evidence type="ECO:0000313" key="2">
    <source>
        <dbReference type="EMBL" id="SDB83234.1"/>
    </source>
</evidence>
<keyword evidence="3" id="KW-1185">Reference proteome</keyword>
<name>A0A1G6GMQ7_9ACTN</name>
<dbReference type="SUPFAM" id="SSF52317">
    <property type="entry name" value="Class I glutamine amidotransferase-like"/>
    <property type="match status" value="1"/>
</dbReference>
<sequence>MRPFLLLATRAEDGIAEEEFAAFARLGGLKPGQLDWMRLDRTPLETIDLDAYSGIVLGGSPFNSSDPVETKSELQLRVEADLARVLDDVVEQDFPFLGACYGIGTLGSHQGAVIDRTYGEPVGPVTVELTLAARKDPVCAGVPSRFEAFVGHKEAVRELPASAVLLATSDACPVQMFRVKEHVYATQFHPELDADGLCTRIEEYKHHGYFEPHESEDLKEVARRSPVPHARRFLRNFFSTYARD</sequence>
<dbReference type="PANTHER" id="PTHR42695:SF5">
    <property type="entry name" value="GLUTAMINE AMIDOTRANSFERASE YLR126C-RELATED"/>
    <property type="match status" value="1"/>
</dbReference>
<reference evidence="2 3" key="1">
    <citation type="submission" date="2016-06" db="EMBL/GenBank/DDBJ databases">
        <authorList>
            <person name="Olsen C.W."/>
            <person name="Carey S."/>
            <person name="Hinshaw L."/>
            <person name="Karasin A.I."/>
        </authorList>
    </citation>
    <scope>NUCLEOTIDE SEQUENCE [LARGE SCALE GENOMIC DNA]</scope>
    <source>
        <strain evidence="2 3">LZ-22</strain>
    </source>
</reference>